<dbReference type="EMBL" id="MSFO01000002">
    <property type="protein sequence ID" value="PLB51616.1"/>
    <property type="molecule type" value="Genomic_DNA"/>
</dbReference>
<dbReference type="RefSeq" id="XP_024706918.1">
    <property type="nucleotide sequence ID" value="XM_024847449.1"/>
</dbReference>
<evidence type="ECO:0000313" key="2">
    <source>
        <dbReference type="EMBL" id="PLB51616.1"/>
    </source>
</evidence>
<dbReference type="GeneID" id="36555148"/>
<sequence length="582" mass="65056">MISTIPPPRPVSVNSLARASVSSIAYSKSSNRCTSAEYQAHDDPSPPLPPPSAPGQLACQSPVDTDMDEALVNFDALETASVQPELQFENLPTEIHEAILDYLFGERTSALTTAGPGKPSARSWNKSLRHPRRKALSNLSLISPIWRSLVQERIYRHIKIKGTTEELAGCAHWFSLHPHLAPYVRQIEMWIPVWGKRATKNVLQQIPSRRYHGWEGTVEWADVAGTRTDDSDPPNRGGDYKYHYASHNATLAEIFSHVKSCFPEARILTLEGGHCKRPPMIHHFRDDPAGVSGQALPCLPDIQAFVMRGAWNIMRSPQHWQTLSNALPGLREWHCAYAKPKVEGYDTIASILRRLPSSLVHVNISLEGFYNKDNSQSSWLGEGINVQHLCRLLGDVAPRLESLAFTGNICASMFQSTRAMSQQTLFSSKSKLKSLDLVVKTCCREKRTGSPSSLPFFDDFSGITNLNFIRSFENLVVGAVHSLRLHQDLDYMRIRFIDLDSACPPLNPYFQLVGNECCGLWSESILETLHESRPQAQFVELSDGIYPQYGPNHQIVGAVYPRTRPLSIHASTYKIIADVSKP</sequence>
<comment type="caution">
    <text evidence="2">The sequence shown here is derived from an EMBL/GenBank/DDBJ whole genome shotgun (WGS) entry which is preliminary data.</text>
</comment>
<gene>
    <name evidence="2" type="ORF">P170DRAFT_422609</name>
</gene>
<reference evidence="2 3" key="1">
    <citation type="submission" date="2016-12" db="EMBL/GenBank/DDBJ databases">
        <title>The genomes of Aspergillus section Nigri reveals drivers in fungal speciation.</title>
        <authorList>
            <consortium name="DOE Joint Genome Institute"/>
            <person name="Vesth T.C."/>
            <person name="Nybo J."/>
            <person name="Theobald S."/>
            <person name="Brandl J."/>
            <person name="Frisvad J.C."/>
            <person name="Nielsen K.F."/>
            <person name="Lyhne E.K."/>
            <person name="Kogle M.E."/>
            <person name="Kuo A."/>
            <person name="Riley R."/>
            <person name="Clum A."/>
            <person name="Nolan M."/>
            <person name="Lipzen A."/>
            <person name="Salamov A."/>
            <person name="Henrissat B."/>
            <person name="Wiebenga A."/>
            <person name="De Vries R.P."/>
            <person name="Grigoriev I.V."/>
            <person name="Mortensen U.H."/>
            <person name="Andersen M.R."/>
            <person name="Baker S.E."/>
        </authorList>
    </citation>
    <scope>NUCLEOTIDE SEQUENCE [LARGE SCALE GENOMIC DNA]</scope>
    <source>
        <strain evidence="2 3">IBT 23096</strain>
    </source>
</reference>
<dbReference type="STRING" id="1392250.A0A2I2GFF6"/>
<evidence type="ECO:0000256" key="1">
    <source>
        <dbReference type="SAM" id="MobiDB-lite"/>
    </source>
</evidence>
<dbReference type="AlphaFoldDB" id="A0A2I2GFF6"/>
<dbReference type="VEuPathDB" id="FungiDB:P170DRAFT_422609"/>
<accession>A0A2I2GFF6</accession>
<keyword evidence="3" id="KW-1185">Reference proteome</keyword>
<feature type="region of interest" description="Disordered" evidence="1">
    <location>
        <begin position="26"/>
        <end position="57"/>
    </location>
</feature>
<dbReference type="Proteomes" id="UP000234275">
    <property type="component" value="Unassembled WGS sequence"/>
</dbReference>
<evidence type="ECO:0000313" key="3">
    <source>
        <dbReference type="Proteomes" id="UP000234275"/>
    </source>
</evidence>
<proteinExistence type="predicted"/>
<organism evidence="2 3">
    <name type="scientific">Aspergillus steynii IBT 23096</name>
    <dbReference type="NCBI Taxonomy" id="1392250"/>
    <lineage>
        <taxon>Eukaryota</taxon>
        <taxon>Fungi</taxon>
        <taxon>Dikarya</taxon>
        <taxon>Ascomycota</taxon>
        <taxon>Pezizomycotina</taxon>
        <taxon>Eurotiomycetes</taxon>
        <taxon>Eurotiomycetidae</taxon>
        <taxon>Eurotiales</taxon>
        <taxon>Aspergillaceae</taxon>
        <taxon>Aspergillus</taxon>
        <taxon>Aspergillus subgen. Circumdati</taxon>
    </lineage>
</organism>
<dbReference type="OrthoDB" id="5281682at2759"/>
<protein>
    <submittedName>
        <fullName evidence="2">Uncharacterized protein</fullName>
    </submittedName>
</protein>
<name>A0A2I2GFF6_9EURO</name>